<dbReference type="PRINTS" id="PR00412">
    <property type="entry name" value="EPOXHYDRLASE"/>
</dbReference>
<protein>
    <recommendedName>
        <fullName evidence="7">sn-1-specific diacylglycerol lipase ABHD11</fullName>
        <ecNumber evidence="3">3.1.1.116</ecNumber>
    </recommendedName>
    <alternativeName>
        <fullName evidence="4">Alpha/beta hydrolase domain-containing protein 11</fullName>
    </alternativeName>
</protein>
<dbReference type="SUPFAM" id="SSF53474">
    <property type="entry name" value="alpha/beta-Hydrolases"/>
    <property type="match status" value="1"/>
</dbReference>
<evidence type="ECO:0000256" key="3">
    <source>
        <dbReference type="ARBA" id="ARBA00026104"/>
    </source>
</evidence>
<comment type="catalytic activity">
    <reaction evidence="11">
        <text>1-octadecanoyl-2-(5Z,8Z,11Z,14Z-eicosatetraenoyl)-sn-glycerol + H2O = 2-(5Z,8Z,11Z,14Z-eicosatetraenoyl)-glycerol + octadecanoate + H(+)</text>
        <dbReference type="Rhea" id="RHEA:38507"/>
        <dbReference type="ChEBI" id="CHEBI:15377"/>
        <dbReference type="ChEBI" id="CHEBI:15378"/>
        <dbReference type="ChEBI" id="CHEBI:25629"/>
        <dbReference type="ChEBI" id="CHEBI:52392"/>
        <dbReference type="ChEBI" id="CHEBI:75728"/>
    </reaction>
</comment>
<dbReference type="InterPro" id="IPR000639">
    <property type="entry name" value="Epox_hydrolase-like"/>
</dbReference>
<keyword evidence="14" id="KW-1185">Reference proteome</keyword>
<evidence type="ECO:0000313" key="14">
    <source>
        <dbReference type="Proteomes" id="UP001652700"/>
    </source>
</evidence>
<evidence type="ECO:0000256" key="1">
    <source>
        <dbReference type="ARBA" id="ARBA00008645"/>
    </source>
</evidence>
<proteinExistence type="inferred from homology"/>
<sequence length="365" mass="41306">MSFTRLKNQLSLAFTLHKNTNLKLIRCVSNTGTLQPVDMSYATYESTNSENQSHPFIIIHGLFGSKSNWNSICKYYNQRFNPSRKIIAVDTRNHGDSPHSDQHTYAHLAADIKALYGQLNIKKATIMGHSMGGRASMLFALKYPELVERLIVADISPVTSSPNLDTLPIIFKVVETIKLPSNIPMSQCRTIVDNELAKSIDDKALRAFLLTNLIQKSNGSFGWRINIPSLLTNFHHVTKFPQLNDLQYDGPTLFVAGGKSDYVPYGWRFNTKTLLENFEQMTSFPNIFNVSFEGRTMFLGGGNSDHIQKSDFPKILKLFPNAELKYIEGAGHWLHSEKPAEFLSITLEFLNRRSDIKQLESKTIN</sequence>
<evidence type="ECO:0000256" key="7">
    <source>
        <dbReference type="ARBA" id="ARBA00044064"/>
    </source>
</evidence>
<dbReference type="Pfam" id="PF00561">
    <property type="entry name" value="Abhydrolase_1"/>
    <property type="match status" value="1"/>
</dbReference>
<name>A0ABM5KSR0_DIAVI</name>
<evidence type="ECO:0000256" key="10">
    <source>
        <dbReference type="ARBA" id="ARBA00048513"/>
    </source>
</evidence>
<dbReference type="GeneID" id="126888841"/>
<dbReference type="Gene3D" id="3.40.50.1820">
    <property type="entry name" value="alpha/beta hydrolase"/>
    <property type="match status" value="2"/>
</dbReference>
<dbReference type="RefSeq" id="XP_050513223.1">
    <property type="nucleotide sequence ID" value="XM_050657266.1"/>
</dbReference>
<comment type="catalytic activity">
    <reaction evidence="6">
        <text>a 1,3-diacyl-sn-glycerol + H2O = a 1-acyl-sn-glycerol + a fatty acid + H(+)</text>
        <dbReference type="Rhea" id="RHEA:38503"/>
        <dbReference type="ChEBI" id="CHEBI:15377"/>
        <dbReference type="ChEBI" id="CHEBI:15378"/>
        <dbReference type="ChEBI" id="CHEBI:28868"/>
        <dbReference type="ChEBI" id="CHEBI:64683"/>
        <dbReference type="ChEBI" id="CHEBI:77272"/>
    </reaction>
</comment>
<evidence type="ECO:0000256" key="2">
    <source>
        <dbReference type="ARBA" id="ARBA00022801"/>
    </source>
</evidence>
<reference evidence="13" key="1">
    <citation type="submission" date="2025-05" db="UniProtKB">
        <authorList>
            <consortium name="EnsemblMetazoa"/>
        </authorList>
    </citation>
    <scope>IDENTIFICATION</scope>
</reference>
<keyword evidence="2" id="KW-0378">Hydrolase</keyword>
<comment type="catalytic activity">
    <reaction evidence="10">
        <text>1-octadecanoyl-2-(9Z-octadecenoyl)-sn-glycerol + H2O = 2-(9Z-octadecenoyl)-glycerol + octadecanoate + H(+)</text>
        <dbReference type="Rhea" id="RHEA:77103"/>
        <dbReference type="ChEBI" id="CHEBI:15377"/>
        <dbReference type="ChEBI" id="CHEBI:15378"/>
        <dbReference type="ChEBI" id="CHEBI:25629"/>
        <dbReference type="ChEBI" id="CHEBI:73990"/>
        <dbReference type="ChEBI" id="CHEBI:75468"/>
    </reaction>
</comment>
<evidence type="ECO:0000259" key="12">
    <source>
        <dbReference type="Pfam" id="PF00561"/>
    </source>
</evidence>
<dbReference type="EC" id="3.1.1.116" evidence="3"/>
<evidence type="ECO:0000256" key="4">
    <source>
        <dbReference type="ARBA" id="ARBA00042703"/>
    </source>
</evidence>
<accession>A0ABM5KSR0</accession>
<evidence type="ECO:0000256" key="9">
    <source>
        <dbReference type="ARBA" id="ARBA00048504"/>
    </source>
</evidence>
<feature type="domain" description="AB hydrolase-1" evidence="12">
    <location>
        <begin position="55"/>
        <end position="339"/>
    </location>
</feature>
<evidence type="ECO:0000313" key="13">
    <source>
        <dbReference type="EnsemblMetazoa" id="XP_050513223.1"/>
    </source>
</evidence>
<dbReference type="PANTHER" id="PTHR46118:SF4">
    <property type="entry name" value="PROTEIN ABHD11"/>
    <property type="match status" value="1"/>
</dbReference>
<comment type="similarity">
    <text evidence="1">Belongs to the AB hydrolase superfamily.</text>
</comment>
<dbReference type="PRINTS" id="PR00111">
    <property type="entry name" value="ABHYDROLASE"/>
</dbReference>
<comment type="catalytic activity">
    <reaction evidence="9">
        <text>1,2-didecanoylglycerol + H2O = decanoylglycerol + decanoate + H(+)</text>
        <dbReference type="Rhea" id="RHEA:48596"/>
        <dbReference type="ChEBI" id="CHEBI:11152"/>
        <dbReference type="ChEBI" id="CHEBI:15377"/>
        <dbReference type="ChEBI" id="CHEBI:15378"/>
        <dbReference type="ChEBI" id="CHEBI:27689"/>
        <dbReference type="ChEBI" id="CHEBI:90605"/>
    </reaction>
</comment>
<dbReference type="InterPro" id="IPR029058">
    <property type="entry name" value="AB_hydrolase_fold"/>
</dbReference>
<dbReference type="InterPro" id="IPR000073">
    <property type="entry name" value="AB_hydrolase_1"/>
</dbReference>
<evidence type="ECO:0000256" key="5">
    <source>
        <dbReference type="ARBA" id="ARBA00043667"/>
    </source>
</evidence>
<dbReference type="PANTHER" id="PTHR46118">
    <property type="entry name" value="PROTEIN ABHD11"/>
    <property type="match status" value="1"/>
</dbReference>
<dbReference type="Proteomes" id="UP001652700">
    <property type="component" value="Unplaced"/>
</dbReference>
<organism evidence="13 14">
    <name type="scientific">Diabrotica virgifera virgifera</name>
    <name type="common">western corn rootworm</name>
    <dbReference type="NCBI Taxonomy" id="50390"/>
    <lineage>
        <taxon>Eukaryota</taxon>
        <taxon>Metazoa</taxon>
        <taxon>Ecdysozoa</taxon>
        <taxon>Arthropoda</taxon>
        <taxon>Hexapoda</taxon>
        <taxon>Insecta</taxon>
        <taxon>Pterygota</taxon>
        <taxon>Neoptera</taxon>
        <taxon>Endopterygota</taxon>
        <taxon>Coleoptera</taxon>
        <taxon>Polyphaga</taxon>
        <taxon>Cucujiformia</taxon>
        <taxon>Chrysomeloidea</taxon>
        <taxon>Chrysomelidae</taxon>
        <taxon>Galerucinae</taxon>
        <taxon>Diabroticina</taxon>
        <taxon>Diabroticites</taxon>
        <taxon>Diabrotica</taxon>
    </lineage>
</organism>
<comment type="catalytic activity">
    <reaction evidence="5">
        <text>a 1,2-diacyl-sn-glycerol + H2O = a 2-acylglycerol + a fatty acid + H(+)</text>
        <dbReference type="Rhea" id="RHEA:33275"/>
        <dbReference type="ChEBI" id="CHEBI:15377"/>
        <dbReference type="ChEBI" id="CHEBI:15378"/>
        <dbReference type="ChEBI" id="CHEBI:17389"/>
        <dbReference type="ChEBI" id="CHEBI:17815"/>
        <dbReference type="ChEBI" id="CHEBI:28868"/>
        <dbReference type="EC" id="3.1.1.116"/>
    </reaction>
</comment>
<dbReference type="EnsemblMetazoa" id="XM_050657266.1">
    <property type="protein sequence ID" value="XP_050513223.1"/>
    <property type="gene ID" value="LOC126888841"/>
</dbReference>
<comment type="catalytic activity">
    <reaction evidence="8">
        <text>1-octadecanoyl-2-(4Z,7Z,10Z,13Z,16Z,19Z-docosahexaenoyl)-sn-glycerol + H2O = 2-(4Z,7Z,10Z,13Z,16Z,19Z-docosahexaenoyl)-glycerol + octadecanoate + H(+)</text>
        <dbReference type="Rhea" id="RHEA:77107"/>
        <dbReference type="ChEBI" id="CHEBI:15377"/>
        <dbReference type="ChEBI" id="CHEBI:15378"/>
        <dbReference type="ChEBI" id="CHEBI:25629"/>
        <dbReference type="ChEBI" id="CHEBI:77129"/>
        <dbReference type="ChEBI" id="CHEBI:186738"/>
    </reaction>
</comment>
<evidence type="ECO:0000256" key="6">
    <source>
        <dbReference type="ARBA" id="ARBA00043742"/>
    </source>
</evidence>
<evidence type="ECO:0000256" key="11">
    <source>
        <dbReference type="ARBA" id="ARBA00048919"/>
    </source>
</evidence>
<evidence type="ECO:0000256" key="8">
    <source>
        <dbReference type="ARBA" id="ARBA00048283"/>
    </source>
</evidence>